<evidence type="ECO:0000313" key="2">
    <source>
        <dbReference type="EMBL" id="WJW68936.1"/>
    </source>
</evidence>
<dbReference type="RefSeq" id="WP_341470840.1">
    <property type="nucleotide sequence ID" value="NZ_CP128400.1"/>
</dbReference>
<sequence length="150" mass="16784">MPCLTCNPKVQSLTLRSNHSLLTSRLSSKPRSAHLPLNLSVAKEEDAPPSYPICAYGLVCWCVSCGAFPNNYLCGACCIWVNSGIIHRFPISDEAVYKRLERADIKPLQALFQHISQLLQQRLEVWSTLCAGTFRRPKNQPQTGLRLISD</sequence>
<keyword evidence="4" id="KW-1185">Reference proteome</keyword>
<proteinExistence type="predicted"/>
<accession>A0A8T7MA43</accession>
<dbReference type="Proteomes" id="UP001431572">
    <property type="component" value="Chromosome 2"/>
</dbReference>
<evidence type="ECO:0000313" key="4">
    <source>
        <dbReference type="Proteomes" id="UP001431572"/>
    </source>
</evidence>
<dbReference type="Proteomes" id="UP000521676">
    <property type="component" value="Unassembled WGS sequence"/>
</dbReference>
<evidence type="ECO:0000313" key="1">
    <source>
        <dbReference type="EMBL" id="NWJ49007.1"/>
    </source>
</evidence>
<evidence type="ECO:0000313" key="3">
    <source>
        <dbReference type="Proteomes" id="UP000521676"/>
    </source>
</evidence>
<reference evidence="1 3" key="1">
    <citation type="submission" date="2020-06" db="EMBL/GenBank/DDBJ databases">
        <title>Anoxygenic phototrophic Chloroflexota member uses a Type I reaction center.</title>
        <authorList>
            <person name="Tsuji J.M."/>
            <person name="Shaw N.A."/>
            <person name="Nagashima S."/>
            <person name="Venkiteswaran J."/>
            <person name="Schiff S.L."/>
            <person name="Hanada S."/>
            <person name="Tank M."/>
            <person name="Neufeld J.D."/>
        </authorList>
    </citation>
    <scope>NUCLEOTIDE SEQUENCE [LARGE SCALE GENOMIC DNA]</scope>
    <source>
        <strain evidence="1">L227-S17</strain>
    </source>
</reference>
<name>A0A8T7MA43_9CHLR</name>
<dbReference type="EMBL" id="CP128400">
    <property type="protein sequence ID" value="WJW68936.1"/>
    <property type="molecule type" value="Genomic_DNA"/>
</dbReference>
<organism evidence="1 3">
    <name type="scientific">Candidatus Chlorohelix allophototropha</name>
    <dbReference type="NCBI Taxonomy" id="3003348"/>
    <lineage>
        <taxon>Bacteria</taxon>
        <taxon>Bacillati</taxon>
        <taxon>Chloroflexota</taxon>
        <taxon>Chloroflexia</taxon>
        <taxon>Candidatus Chloroheliales</taxon>
        <taxon>Candidatus Chloroheliaceae</taxon>
        <taxon>Candidatus Chlorohelix</taxon>
    </lineage>
</organism>
<gene>
    <name evidence="1" type="ORF">HXX08_24360</name>
    <name evidence="2" type="ORF">OZ401_004558</name>
</gene>
<protein>
    <submittedName>
        <fullName evidence="1">Uncharacterized protein</fullName>
    </submittedName>
</protein>
<dbReference type="AlphaFoldDB" id="A0A8T7MA43"/>
<reference evidence="2" key="2">
    <citation type="journal article" date="2024" name="Nature">
        <title>Anoxygenic phototroph of the Chloroflexota uses a type I reaction centre.</title>
        <authorList>
            <person name="Tsuji J.M."/>
            <person name="Shaw N.A."/>
            <person name="Nagashima S."/>
            <person name="Venkiteswaran J.J."/>
            <person name="Schiff S.L."/>
            <person name="Watanabe T."/>
            <person name="Fukui M."/>
            <person name="Hanada S."/>
            <person name="Tank M."/>
            <person name="Neufeld J.D."/>
        </authorList>
    </citation>
    <scope>NUCLEOTIDE SEQUENCE</scope>
    <source>
        <strain evidence="2">L227-S17</strain>
    </source>
</reference>
<dbReference type="EMBL" id="JACATZ010000003">
    <property type="protein sequence ID" value="NWJ49007.1"/>
    <property type="molecule type" value="Genomic_DNA"/>
</dbReference>